<dbReference type="OrthoDB" id="9766852at2"/>
<dbReference type="Gene3D" id="3.20.20.70">
    <property type="entry name" value="Aldolase class I"/>
    <property type="match status" value="2"/>
</dbReference>
<dbReference type="RefSeq" id="WP_133588848.1">
    <property type="nucleotide sequence ID" value="NZ_CP037953.1"/>
</dbReference>
<dbReference type="AlphaFoldDB" id="A0A4R6UQU7"/>
<evidence type="ECO:0000256" key="1">
    <source>
        <dbReference type="ARBA" id="ARBA00008911"/>
    </source>
</evidence>
<proteinExistence type="inferred from homology"/>
<dbReference type="InterPro" id="IPR002480">
    <property type="entry name" value="DAHP_synth_2"/>
</dbReference>
<dbReference type="GO" id="GO:0009073">
    <property type="term" value="P:aromatic amino acid family biosynthetic process"/>
    <property type="evidence" value="ECO:0007669"/>
    <property type="project" value="InterPro"/>
</dbReference>
<dbReference type="PANTHER" id="PTHR21337:SF0">
    <property type="entry name" value="PHOSPHO-2-DEHYDRO-3-DEOXYHEPTONATE ALDOLASE"/>
    <property type="match status" value="1"/>
</dbReference>
<feature type="binding site" evidence="3">
    <location>
        <position position="387"/>
    </location>
    <ligand>
        <name>Mn(2+)</name>
        <dbReference type="ChEBI" id="CHEBI:29035"/>
    </ligand>
</feature>
<dbReference type="GO" id="GO:0003849">
    <property type="term" value="F:3-deoxy-7-phosphoheptulonate synthase activity"/>
    <property type="evidence" value="ECO:0007669"/>
    <property type="project" value="UniProtKB-EC"/>
</dbReference>
<reference evidence="5 6" key="1">
    <citation type="submission" date="2019-03" db="EMBL/GenBank/DDBJ databases">
        <title>Genomic Encyclopedia of Type Strains, Phase IV (KMG-IV): sequencing the most valuable type-strain genomes for metagenomic binning, comparative biology and taxonomic classification.</title>
        <authorList>
            <person name="Goeker M."/>
        </authorList>
    </citation>
    <scope>NUCLEOTIDE SEQUENCE [LARGE SCALE GENOMIC DNA]</scope>
    <source>
        <strain evidence="5 6">DSM 103792</strain>
    </source>
</reference>
<dbReference type="Proteomes" id="UP000295375">
    <property type="component" value="Unassembled WGS sequence"/>
</dbReference>
<feature type="binding site" evidence="3">
    <location>
        <position position="417"/>
    </location>
    <ligand>
        <name>Mn(2+)</name>
        <dbReference type="ChEBI" id="CHEBI:29035"/>
    </ligand>
</feature>
<accession>A0A4R6UQU7</accession>
<comment type="catalytic activity">
    <reaction evidence="4">
        <text>D-erythrose 4-phosphate + phosphoenolpyruvate + H2O = 7-phospho-2-dehydro-3-deoxy-D-arabino-heptonate + phosphate</text>
        <dbReference type="Rhea" id="RHEA:14717"/>
        <dbReference type="ChEBI" id="CHEBI:15377"/>
        <dbReference type="ChEBI" id="CHEBI:16897"/>
        <dbReference type="ChEBI" id="CHEBI:43474"/>
        <dbReference type="ChEBI" id="CHEBI:58394"/>
        <dbReference type="ChEBI" id="CHEBI:58702"/>
        <dbReference type="EC" id="2.5.1.54"/>
    </reaction>
</comment>
<name>A0A4R6UQU7_9GAMM</name>
<evidence type="ECO:0000256" key="4">
    <source>
        <dbReference type="RuleBase" id="RU363071"/>
    </source>
</evidence>
<feature type="binding site" evidence="3">
    <location>
        <position position="105"/>
    </location>
    <ligand>
        <name>phosphoenolpyruvate</name>
        <dbReference type="ChEBI" id="CHEBI:58702"/>
    </ligand>
</feature>
<keyword evidence="3" id="KW-0464">Manganese</keyword>
<evidence type="ECO:0000313" key="6">
    <source>
        <dbReference type="Proteomes" id="UP000295375"/>
    </source>
</evidence>
<keyword evidence="2 4" id="KW-0808">Transferase</keyword>
<protein>
    <recommendedName>
        <fullName evidence="4">Phospho-2-dehydro-3-deoxyheptonate aldolase</fullName>
        <ecNumber evidence="4">2.5.1.54</ecNumber>
    </recommendedName>
</protein>
<sequence>MWRPDSWQTRPLQQFPPYPDLPALQKATQELQRLPPLVTEAEIDNLQRQLADAAAGKRFLLQGGDCAESFADCNTDSITAKLKILLKMSLVLVHGLQKPIIRVGRIAGQYAKPRSDEFESRDEQVLPSYRGDLINGAEFDAGSRTPDPKRLLTGYGLASLTLNYIRALTESGFGDLSAAEHWDLSFVADSPRADEYRQVVSDVRRAIALMQTVAPAPAQRTEFFTCHEALHLHYESALTRPGRDHRWYNLSTHLPWIGMRTADLAGAHVEYMRGISNPVALKVGPKLPLDTLRRLCQALNPERLPGRLTLIHRYGADQIESLLPAAIQAIRADGMPVLWCADPMHGNTRTTTNGIKTRRFDDILRELESSFAIHHDCHSVLGGVHFEMTAEPVTECLGGASGLEEQDLERAYKSLVDPRLNGEQALEMALSIVRVSERLC</sequence>
<feature type="binding site" evidence="3">
    <location>
        <position position="282"/>
    </location>
    <ligand>
        <name>phosphoenolpyruvate</name>
        <dbReference type="ChEBI" id="CHEBI:58702"/>
    </ligand>
</feature>
<organism evidence="5 6">
    <name type="scientific">Permianibacter aggregans</name>
    <dbReference type="NCBI Taxonomy" id="1510150"/>
    <lineage>
        <taxon>Bacteria</taxon>
        <taxon>Pseudomonadati</taxon>
        <taxon>Pseudomonadota</taxon>
        <taxon>Gammaproteobacteria</taxon>
        <taxon>Pseudomonadales</taxon>
        <taxon>Pseudomonadaceae</taxon>
        <taxon>Permianibacter</taxon>
    </lineage>
</organism>
<dbReference type="EC" id="2.5.1.54" evidence="4"/>
<dbReference type="SUPFAM" id="SSF51569">
    <property type="entry name" value="Aldolase"/>
    <property type="match status" value="1"/>
</dbReference>
<feature type="binding site" evidence="3">
    <location>
        <position position="345"/>
    </location>
    <ligand>
        <name>Mn(2+)</name>
        <dbReference type="ChEBI" id="CHEBI:29035"/>
    </ligand>
</feature>
<keyword evidence="3" id="KW-0104">Cadmium</keyword>
<dbReference type="PANTHER" id="PTHR21337">
    <property type="entry name" value="PHOSPHO-2-DEHYDRO-3-DEOXYHEPTONATE ALDOLASE 1, 2"/>
    <property type="match status" value="1"/>
</dbReference>
<evidence type="ECO:0000313" key="5">
    <source>
        <dbReference type="EMBL" id="TDQ49342.1"/>
    </source>
</evidence>
<comment type="similarity">
    <text evidence="1 4">Belongs to the class-II DAHP synthase family.</text>
</comment>
<feature type="binding site" evidence="3">
    <location>
        <position position="66"/>
    </location>
    <ligand>
        <name>Mn(2+)</name>
        <dbReference type="ChEBI" id="CHEBI:29035"/>
    </ligand>
</feature>
<keyword evidence="3" id="KW-0170">Cobalt</keyword>
<comment type="caution">
    <text evidence="5">The sequence shown here is derived from an EMBL/GenBank/DDBJ whole genome shotgun (WGS) entry which is preliminary data.</text>
</comment>
<dbReference type="Pfam" id="PF01474">
    <property type="entry name" value="DAHP_synth_2"/>
    <property type="match status" value="1"/>
</dbReference>
<keyword evidence="6" id="KW-1185">Reference proteome</keyword>
<feature type="binding site" evidence="3">
    <location>
        <position position="313"/>
    </location>
    <ligand>
        <name>phosphoenolpyruvate</name>
        <dbReference type="ChEBI" id="CHEBI:58702"/>
    </ligand>
</feature>
<dbReference type="EMBL" id="SNYM01000004">
    <property type="protein sequence ID" value="TDQ49342.1"/>
    <property type="molecule type" value="Genomic_DNA"/>
</dbReference>
<dbReference type="InterPro" id="IPR013785">
    <property type="entry name" value="Aldolase_TIM"/>
</dbReference>
<evidence type="ECO:0000256" key="2">
    <source>
        <dbReference type="ARBA" id="ARBA00022679"/>
    </source>
</evidence>
<gene>
    <name evidence="5" type="ORF">EV696_10446</name>
</gene>
<comment type="cofactor">
    <cofactor evidence="3">
        <name>Mn(2+)</name>
        <dbReference type="ChEBI" id="CHEBI:29035"/>
    </cofactor>
    <cofactor evidence="3">
        <name>Co(2+)</name>
        <dbReference type="ChEBI" id="CHEBI:48828"/>
    </cofactor>
    <cofactor evidence="3">
        <name>Cd(2+)</name>
        <dbReference type="ChEBI" id="CHEBI:48775"/>
    </cofactor>
    <text evidence="3">Binds 1 divalent cation per subunit. The enzyme is active with manganese, cobalt or cadmium ions.</text>
</comment>
<evidence type="ECO:0000256" key="3">
    <source>
        <dbReference type="PIRSR" id="PIRSR602480-1"/>
    </source>
</evidence>